<dbReference type="InterPro" id="IPR000160">
    <property type="entry name" value="GGDEF_dom"/>
</dbReference>
<feature type="domain" description="PAC" evidence="2">
    <location>
        <begin position="329"/>
        <end position="381"/>
    </location>
</feature>
<dbReference type="PROSITE" id="PS50887">
    <property type="entry name" value="GGDEF"/>
    <property type="match status" value="1"/>
</dbReference>
<dbReference type="PROSITE" id="PS50113">
    <property type="entry name" value="PAC"/>
    <property type="match status" value="1"/>
</dbReference>
<dbReference type="InterPro" id="IPR035965">
    <property type="entry name" value="PAS-like_dom_sf"/>
</dbReference>
<dbReference type="PANTHER" id="PTHR44757:SF2">
    <property type="entry name" value="BIOFILM ARCHITECTURE MAINTENANCE PROTEIN MBAA"/>
    <property type="match status" value="1"/>
</dbReference>
<keyword evidence="5" id="KW-1185">Reference proteome</keyword>
<dbReference type="Gene3D" id="3.30.450.20">
    <property type="entry name" value="PAS domain"/>
    <property type="match status" value="3"/>
</dbReference>
<dbReference type="InterPro" id="IPR000014">
    <property type="entry name" value="PAS"/>
</dbReference>
<evidence type="ECO:0000313" key="5">
    <source>
        <dbReference type="Proteomes" id="UP001172055"/>
    </source>
</evidence>
<evidence type="ECO:0000259" key="2">
    <source>
        <dbReference type="PROSITE" id="PS50113"/>
    </source>
</evidence>
<dbReference type="SMART" id="SM00091">
    <property type="entry name" value="PAS"/>
    <property type="match status" value="2"/>
</dbReference>
<dbReference type="InterPro" id="IPR029787">
    <property type="entry name" value="Nucleotide_cyclase"/>
</dbReference>
<dbReference type="RefSeq" id="WP_300984873.1">
    <property type="nucleotide sequence ID" value="NZ_CP129236.1"/>
</dbReference>
<dbReference type="CDD" id="cd01949">
    <property type="entry name" value="GGDEF"/>
    <property type="match status" value="1"/>
</dbReference>
<accession>A0ABT8MZF0</accession>
<dbReference type="PANTHER" id="PTHR44757">
    <property type="entry name" value="DIGUANYLATE CYCLASE DGCP"/>
    <property type="match status" value="1"/>
</dbReference>
<dbReference type="InterPro" id="IPR001610">
    <property type="entry name" value="PAC"/>
</dbReference>
<dbReference type="Proteomes" id="UP001172055">
    <property type="component" value="Unassembled WGS sequence"/>
</dbReference>
<evidence type="ECO:0000259" key="1">
    <source>
        <dbReference type="PROSITE" id="PS50112"/>
    </source>
</evidence>
<dbReference type="PROSITE" id="PS50112">
    <property type="entry name" value="PAS"/>
    <property type="match status" value="1"/>
</dbReference>
<dbReference type="InterPro" id="IPR013767">
    <property type="entry name" value="PAS_fold"/>
</dbReference>
<dbReference type="NCBIfam" id="TIGR00229">
    <property type="entry name" value="sensory_box"/>
    <property type="match status" value="2"/>
</dbReference>
<dbReference type="SUPFAM" id="SSF55073">
    <property type="entry name" value="Nucleotide cyclase"/>
    <property type="match status" value="1"/>
</dbReference>
<dbReference type="Pfam" id="PF13426">
    <property type="entry name" value="PAS_9"/>
    <property type="match status" value="1"/>
</dbReference>
<gene>
    <name evidence="4" type="ORF">QWY14_04425</name>
</gene>
<evidence type="ECO:0000313" key="4">
    <source>
        <dbReference type="EMBL" id="MDN7241021.1"/>
    </source>
</evidence>
<dbReference type="InterPro" id="IPR000700">
    <property type="entry name" value="PAS-assoc_C"/>
</dbReference>
<dbReference type="InterPro" id="IPR043128">
    <property type="entry name" value="Rev_trsase/Diguanyl_cyclase"/>
</dbReference>
<dbReference type="Pfam" id="PF00989">
    <property type="entry name" value="PAS"/>
    <property type="match status" value="1"/>
</dbReference>
<sequence>MDRIAPFTKEQLDLLYGKSGDLVFFMKQTKDSFAYEYINATCKRIFKKDITGSTVDEILPLALATEIKRQYRISLESERPYTYRDYNLFSDNKLATETEVMPIFHGGNTYLLVISKNVAGQKKIEEDYSFYQSLVSNSVDPMIMITKNFSVFDMNSAYESAFGVRREDWIGKSYEEMPVMKQRLFEEIKFKLEKIKAGQAASSTIIERPKKDGMFTRYSVNYSPIVENGEIRAFHIVLRELTSEAKLKEELKKTENILESYKEALNYAALVAIWDMDGIIQFVNNNLKGTTGYDNEEMMAMNITEIGQTIISWKQYEAIRDTVLEGAIWRGEIKSRRKTGEIFWMDATVIPLMDGEGGIAQLLAIMFDITSRKQLEEQLRFMAYHDGLTKLPNRQMFVQEFSRIKALSDGKDQWVAMLYLDGDNFKRINDQYGHDIGDEFIYHFGQSIQKSIRQQDVVARVGGDEFLVALSGLEPMQGIKQTKEIIKRIKENLAEGWFIGQQEFSPTSSIGVAIYPLHANDLDDLVKKADSALYEAKKKGKNQVYFSEN</sequence>
<organism evidence="4 5">
    <name type="scientific">Planococcus shixiaomingii</name>
    <dbReference type="NCBI Taxonomy" id="3058393"/>
    <lineage>
        <taxon>Bacteria</taxon>
        <taxon>Bacillati</taxon>
        <taxon>Bacillota</taxon>
        <taxon>Bacilli</taxon>
        <taxon>Bacillales</taxon>
        <taxon>Caryophanaceae</taxon>
        <taxon>Planococcus</taxon>
    </lineage>
</organism>
<keyword evidence="4" id="KW-0548">Nucleotidyltransferase</keyword>
<dbReference type="SUPFAM" id="SSF55785">
    <property type="entry name" value="PYP-like sensor domain (PAS domain)"/>
    <property type="match status" value="2"/>
</dbReference>
<evidence type="ECO:0000259" key="3">
    <source>
        <dbReference type="PROSITE" id="PS50887"/>
    </source>
</evidence>
<proteinExistence type="predicted"/>
<dbReference type="Gene3D" id="3.30.70.270">
    <property type="match status" value="1"/>
</dbReference>
<dbReference type="EMBL" id="JAUJWV010000001">
    <property type="protein sequence ID" value="MDN7241021.1"/>
    <property type="molecule type" value="Genomic_DNA"/>
</dbReference>
<dbReference type="SMART" id="SM00267">
    <property type="entry name" value="GGDEF"/>
    <property type="match status" value="1"/>
</dbReference>
<dbReference type="GO" id="GO:0052621">
    <property type="term" value="F:diguanylate cyclase activity"/>
    <property type="evidence" value="ECO:0007669"/>
    <property type="project" value="UniProtKB-EC"/>
</dbReference>
<dbReference type="SMART" id="SM00086">
    <property type="entry name" value="PAC"/>
    <property type="match status" value="1"/>
</dbReference>
<name>A0ABT8MZF0_9BACL</name>
<dbReference type="NCBIfam" id="TIGR00254">
    <property type="entry name" value="GGDEF"/>
    <property type="match status" value="1"/>
</dbReference>
<keyword evidence="4" id="KW-0808">Transferase</keyword>
<reference evidence="4 5" key="1">
    <citation type="submission" date="2023-06" db="EMBL/GenBank/DDBJ databases">
        <title>Novel species in genus Planococcus.</title>
        <authorList>
            <person name="Ning S."/>
        </authorList>
    </citation>
    <scope>NUCLEOTIDE SEQUENCE [LARGE SCALE GENOMIC DNA]</scope>
    <source>
        <strain evidence="4 5">N028</strain>
    </source>
</reference>
<dbReference type="CDD" id="cd00130">
    <property type="entry name" value="PAS"/>
    <property type="match status" value="2"/>
</dbReference>
<dbReference type="InterPro" id="IPR052155">
    <property type="entry name" value="Biofilm_reg_signaling"/>
</dbReference>
<feature type="domain" description="PAS" evidence="1">
    <location>
        <begin position="127"/>
        <end position="173"/>
    </location>
</feature>
<comment type="caution">
    <text evidence="4">The sequence shown here is derived from an EMBL/GenBank/DDBJ whole genome shotgun (WGS) entry which is preliminary data.</text>
</comment>
<dbReference type="EC" id="2.7.7.65" evidence="4"/>
<feature type="domain" description="GGDEF" evidence="3">
    <location>
        <begin position="413"/>
        <end position="549"/>
    </location>
</feature>
<dbReference type="Pfam" id="PF00990">
    <property type="entry name" value="GGDEF"/>
    <property type="match status" value="1"/>
</dbReference>
<protein>
    <submittedName>
        <fullName evidence="4">Sensor domain-containing diguanylate cyclase</fullName>
        <ecNumber evidence="4">2.7.7.65</ecNumber>
    </submittedName>
</protein>